<dbReference type="EMBL" id="JABSTQ010009272">
    <property type="protein sequence ID" value="KAG0430968.1"/>
    <property type="molecule type" value="Genomic_DNA"/>
</dbReference>
<protein>
    <submittedName>
        <fullName evidence="1">Uncharacterized protein</fullName>
    </submittedName>
</protein>
<evidence type="ECO:0000313" key="1">
    <source>
        <dbReference type="EMBL" id="KAG0430968.1"/>
    </source>
</evidence>
<feature type="non-terminal residue" evidence="1">
    <location>
        <position position="1"/>
    </location>
</feature>
<proteinExistence type="predicted"/>
<keyword evidence="2" id="KW-1185">Reference proteome</keyword>
<sequence>VYITTKLYACGGSIIEPDIVVTAAHCLSGTGPEDIAVKAGILDLHNPPSYSQERGVQKFVIPESYDFPANDIALLKLSAPFDFTESKGCIGAVCLPPKDLPLQNEVDVTGWGYTVEGGPSSSQLLTVKIPTTSCRDEKIMFCAGSPGKGSCQGDSGGPAVQKESASWTLVGVVSGGLICGVDEGVFTRVSAFTDWILENKVKLQS</sequence>
<name>A0AC60QAB5_IXOPE</name>
<dbReference type="Proteomes" id="UP000805193">
    <property type="component" value="Unassembled WGS sequence"/>
</dbReference>
<organism evidence="1 2">
    <name type="scientific">Ixodes persulcatus</name>
    <name type="common">Taiga tick</name>
    <dbReference type="NCBI Taxonomy" id="34615"/>
    <lineage>
        <taxon>Eukaryota</taxon>
        <taxon>Metazoa</taxon>
        <taxon>Ecdysozoa</taxon>
        <taxon>Arthropoda</taxon>
        <taxon>Chelicerata</taxon>
        <taxon>Arachnida</taxon>
        <taxon>Acari</taxon>
        <taxon>Parasitiformes</taxon>
        <taxon>Ixodida</taxon>
        <taxon>Ixodoidea</taxon>
        <taxon>Ixodidae</taxon>
        <taxon>Ixodinae</taxon>
        <taxon>Ixodes</taxon>
    </lineage>
</organism>
<evidence type="ECO:0000313" key="2">
    <source>
        <dbReference type="Proteomes" id="UP000805193"/>
    </source>
</evidence>
<accession>A0AC60QAB5</accession>
<gene>
    <name evidence="1" type="ORF">HPB47_022218</name>
</gene>
<reference evidence="1 2" key="1">
    <citation type="journal article" date="2020" name="Cell">
        <title>Large-Scale Comparative Analyses of Tick Genomes Elucidate Their Genetic Diversity and Vector Capacities.</title>
        <authorList>
            <consortium name="Tick Genome and Microbiome Consortium (TIGMIC)"/>
            <person name="Jia N."/>
            <person name="Wang J."/>
            <person name="Shi W."/>
            <person name="Du L."/>
            <person name="Sun Y."/>
            <person name="Zhan W."/>
            <person name="Jiang J.F."/>
            <person name="Wang Q."/>
            <person name="Zhang B."/>
            <person name="Ji P."/>
            <person name="Bell-Sakyi L."/>
            <person name="Cui X.M."/>
            <person name="Yuan T.T."/>
            <person name="Jiang B.G."/>
            <person name="Yang W.F."/>
            <person name="Lam T.T."/>
            <person name="Chang Q.C."/>
            <person name="Ding S.J."/>
            <person name="Wang X.J."/>
            <person name="Zhu J.G."/>
            <person name="Ruan X.D."/>
            <person name="Zhao L."/>
            <person name="Wei J.T."/>
            <person name="Ye R.Z."/>
            <person name="Que T.C."/>
            <person name="Du C.H."/>
            <person name="Zhou Y.H."/>
            <person name="Cheng J.X."/>
            <person name="Dai P.F."/>
            <person name="Guo W.B."/>
            <person name="Han X.H."/>
            <person name="Huang E.J."/>
            <person name="Li L.F."/>
            <person name="Wei W."/>
            <person name="Gao Y.C."/>
            <person name="Liu J.Z."/>
            <person name="Shao H.Z."/>
            <person name="Wang X."/>
            <person name="Wang C.C."/>
            <person name="Yang T.C."/>
            <person name="Huo Q.B."/>
            <person name="Li W."/>
            <person name="Chen H.Y."/>
            <person name="Chen S.E."/>
            <person name="Zhou L.G."/>
            <person name="Ni X.B."/>
            <person name="Tian J.H."/>
            <person name="Sheng Y."/>
            <person name="Liu T."/>
            <person name="Pan Y.S."/>
            <person name="Xia L.Y."/>
            <person name="Li J."/>
            <person name="Zhao F."/>
            <person name="Cao W.C."/>
        </authorList>
    </citation>
    <scope>NUCLEOTIDE SEQUENCE [LARGE SCALE GENOMIC DNA]</scope>
    <source>
        <strain evidence="1">Iper-2018</strain>
    </source>
</reference>
<comment type="caution">
    <text evidence="1">The sequence shown here is derived from an EMBL/GenBank/DDBJ whole genome shotgun (WGS) entry which is preliminary data.</text>
</comment>